<dbReference type="CDD" id="cd06170">
    <property type="entry name" value="LuxR_C_like"/>
    <property type="match status" value="1"/>
</dbReference>
<dbReference type="AlphaFoldDB" id="A0A159Z0D8"/>
<dbReference type="Gene3D" id="1.10.10.10">
    <property type="entry name" value="Winged helix-like DNA-binding domain superfamily/Winged helix DNA-binding domain"/>
    <property type="match status" value="1"/>
</dbReference>
<accession>A0A159Z0D8</accession>
<organism evidence="6 7">
    <name type="scientific">Frigidibacter mobilis</name>
    <dbReference type="NCBI Taxonomy" id="1335048"/>
    <lineage>
        <taxon>Bacteria</taxon>
        <taxon>Pseudomonadati</taxon>
        <taxon>Pseudomonadota</taxon>
        <taxon>Alphaproteobacteria</taxon>
        <taxon>Rhodobacterales</taxon>
        <taxon>Paracoccaceae</taxon>
        <taxon>Frigidibacter</taxon>
    </lineage>
</organism>
<dbReference type="Pfam" id="PF00196">
    <property type="entry name" value="GerE"/>
    <property type="match status" value="1"/>
</dbReference>
<dbReference type="InterPro" id="IPR011006">
    <property type="entry name" value="CheY-like_superfamily"/>
</dbReference>
<evidence type="ECO:0008006" key="8">
    <source>
        <dbReference type="Google" id="ProtNLM"/>
    </source>
</evidence>
<dbReference type="InterPro" id="IPR036388">
    <property type="entry name" value="WH-like_DNA-bd_sf"/>
</dbReference>
<dbReference type="PROSITE" id="PS50043">
    <property type="entry name" value="HTH_LUXR_2"/>
    <property type="match status" value="1"/>
</dbReference>
<dbReference type="PROSITE" id="PS00622">
    <property type="entry name" value="HTH_LUXR_1"/>
    <property type="match status" value="1"/>
</dbReference>
<dbReference type="SMART" id="SM00421">
    <property type="entry name" value="HTH_LUXR"/>
    <property type="match status" value="1"/>
</dbReference>
<dbReference type="GO" id="GO:0006355">
    <property type="term" value="P:regulation of DNA-templated transcription"/>
    <property type="evidence" value="ECO:0007669"/>
    <property type="project" value="InterPro"/>
</dbReference>
<dbReference type="GO" id="GO:0000160">
    <property type="term" value="P:phosphorelay signal transduction system"/>
    <property type="evidence" value="ECO:0007669"/>
    <property type="project" value="InterPro"/>
</dbReference>
<feature type="domain" description="HTH luxR-type" evidence="4">
    <location>
        <begin position="146"/>
        <end position="211"/>
    </location>
</feature>
<keyword evidence="2" id="KW-0238">DNA-binding</keyword>
<dbReference type="Pfam" id="PF00072">
    <property type="entry name" value="Response_reg"/>
    <property type="match status" value="1"/>
</dbReference>
<evidence type="ECO:0000256" key="2">
    <source>
        <dbReference type="ARBA" id="ARBA00023125"/>
    </source>
</evidence>
<dbReference type="PROSITE" id="PS50110">
    <property type="entry name" value="RESPONSE_REGULATORY"/>
    <property type="match status" value="1"/>
</dbReference>
<dbReference type="PRINTS" id="PR00038">
    <property type="entry name" value="HTHLUXR"/>
</dbReference>
<keyword evidence="1 3" id="KW-0597">Phosphoprotein</keyword>
<keyword evidence="7" id="KW-1185">Reference proteome</keyword>
<evidence type="ECO:0000313" key="7">
    <source>
        <dbReference type="Proteomes" id="UP000076128"/>
    </source>
</evidence>
<dbReference type="STRING" id="1335048.AKL17_1095"/>
<reference evidence="6 7" key="1">
    <citation type="submission" date="2015-09" db="EMBL/GenBank/DDBJ databases">
        <title>Complete genome sequence of Defluviimonas alba cai42t isolated from an oilfield in Xinjiang.</title>
        <authorList>
            <person name="Geng S."/>
            <person name="Pan X."/>
            <person name="Wu X."/>
        </authorList>
    </citation>
    <scope>NUCLEOTIDE SEQUENCE [LARGE SCALE GENOMIC DNA]</scope>
    <source>
        <strain evidence="7">cai42</strain>
    </source>
</reference>
<dbReference type="GO" id="GO:0003677">
    <property type="term" value="F:DNA binding"/>
    <property type="evidence" value="ECO:0007669"/>
    <property type="project" value="UniProtKB-KW"/>
</dbReference>
<dbReference type="PANTHER" id="PTHR45566">
    <property type="entry name" value="HTH-TYPE TRANSCRIPTIONAL REGULATOR YHJB-RELATED"/>
    <property type="match status" value="1"/>
</dbReference>
<evidence type="ECO:0000259" key="5">
    <source>
        <dbReference type="PROSITE" id="PS50110"/>
    </source>
</evidence>
<dbReference type="RefSeq" id="WP_066811291.1">
    <property type="nucleotide sequence ID" value="NZ_CP012661.1"/>
</dbReference>
<evidence type="ECO:0000259" key="4">
    <source>
        <dbReference type="PROSITE" id="PS50043"/>
    </source>
</evidence>
<dbReference type="SUPFAM" id="SSF52172">
    <property type="entry name" value="CheY-like"/>
    <property type="match status" value="1"/>
</dbReference>
<dbReference type="InterPro" id="IPR058245">
    <property type="entry name" value="NreC/VraR/RcsB-like_REC"/>
</dbReference>
<dbReference type="InterPro" id="IPR001789">
    <property type="entry name" value="Sig_transdc_resp-reg_receiver"/>
</dbReference>
<dbReference type="InterPro" id="IPR000792">
    <property type="entry name" value="Tscrpt_reg_LuxR_C"/>
</dbReference>
<dbReference type="SMART" id="SM00448">
    <property type="entry name" value="REC"/>
    <property type="match status" value="1"/>
</dbReference>
<name>A0A159Z0D8_9RHOB</name>
<sequence>MTTGTTQKSRILIADDHLLVREVVASYLATQRGAVVSGADTLTDALALIAKDGPFDLVMLDLAMPGMNGLGGLSQALAANAPRPVVLFSGQATRAVVFEALELGAAGFIPKNLSARSLLNAVKFVLSGEVFLPSNYFASHTTPVAAGPAGKALSAREVQVLRGVRNGLMNKEIARQLDLSEATVKMYVRAICSKLEVKNRTQAAILAAEVLPDQD</sequence>
<dbReference type="InterPro" id="IPR016032">
    <property type="entry name" value="Sig_transdc_resp-reg_C-effctor"/>
</dbReference>
<dbReference type="OrthoDB" id="3679796at2"/>
<feature type="domain" description="Response regulatory" evidence="5">
    <location>
        <begin position="10"/>
        <end position="126"/>
    </location>
</feature>
<dbReference type="CDD" id="cd17535">
    <property type="entry name" value="REC_NarL-like"/>
    <property type="match status" value="1"/>
</dbReference>
<evidence type="ECO:0000256" key="1">
    <source>
        <dbReference type="ARBA" id="ARBA00022553"/>
    </source>
</evidence>
<dbReference type="Gene3D" id="3.40.50.2300">
    <property type="match status" value="1"/>
</dbReference>
<dbReference type="KEGG" id="daa:AKL17_1095"/>
<evidence type="ECO:0000256" key="3">
    <source>
        <dbReference type="PROSITE-ProRule" id="PRU00169"/>
    </source>
</evidence>
<evidence type="ECO:0000313" key="6">
    <source>
        <dbReference type="EMBL" id="AMY68352.1"/>
    </source>
</evidence>
<feature type="modified residue" description="4-aspartylphosphate" evidence="3">
    <location>
        <position position="61"/>
    </location>
</feature>
<gene>
    <name evidence="6" type="ORF">AKL17_1095</name>
</gene>
<dbReference type="EMBL" id="CP012661">
    <property type="protein sequence ID" value="AMY68352.1"/>
    <property type="molecule type" value="Genomic_DNA"/>
</dbReference>
<proteinExistence type="predicted"/>
<dbReference type="SUPFAM" id="SSF46894">
    <property type="entry name" value="C-terminal effector domain of the bipartite response regulators"/>
    <property type="match status" value="1"/>
</dbReference>
<dbReference type="PANTHER" id="PTHR45566:SF1">
    <property type="entry name" value="HTH-TYPE TRANSCRIPTIONAL REGULATOR YHJB-RELATED"/>
    <property type="match status" value="1"/>
</dbReference>
<protein>
    <recommendedName>
        <fullName evidence="8">LuxR family two component transcriptional regulator</fullName>
    </recommendedName>
</protein>
<dbReference type="InterPro" id="IPR051015">
    <property type="entry name" value="EvgA-like"/>
</dbReference>
<dbReference type="Proteomes" id="UP000076128">
    <property type="component" value="Chromosome"/>
</dbReference>